<dbReference type="Pfam" id="PF07690">
    <property type="entry name" value="MFS_1"/>
    <property type="match status" value="1"/>
</dbReference>
<evidence type="ECO:0000256" key="6">
    <source>
        <dbReference type="SAM" id="Phobius"/>
    </source>
</evidence>
<reference evidence="8 9" key="1">
    <citation type="submission" date="2018-06" db="EMBL/GenBank/DDBJ databases">
        <title>Genomic Encyclopedia of Archaeal and Bacterial Type Strains, Phase II (KMG-II): from individual species to whole genera.</title>
        <authorList>
            <person name="Goeker M."/>
        </authorList>
    </citation>
    <scope>NUCLEOTIDE SEQUENCE [LARGE SCALE GENOMIC DNA]</scope>
    <source>
        <strain evidence="8 9">DSM 22011</strain>
    </source>
</reference>
<evidence type="ECO:0000256" key="4">
    <source>
        <dbReference type="ARBA" id="ARBA00022989"/>
    </source>
</evidence>
<dbReference type="OrthoDB" id="7841035at2"/>
<sequence length="395" mass="40625">MAGQSNWRAILSAFFVGVAGAIQVGRVAPVATFLQQNLELDLLSVGWLVSLITLASALFGLLAGYLVVKNGLRASIVLGALLMGCCALIAAFAASVPMLIGSRIFEGIGYLVVVVSAPTLIARDASAKDVPFALAMWGTFFTLGLSIAAFAGGIVSEVAGWRGWFFTSSVLVFLAALFAFIAIPKDVKSTEDAPDVWTTLFEMPKSAWLLGAAFLGLTLLTLSILSLLPTFLVQEHGFSPSAAGGITGSVALASIAGSLTYGLLAHRFSDTIIASGASITLIASGFLAFSNVAPPMQIITFAALSIFMSGLLVAQTFAAVPKLAGTPRLIGPSNGLVAQLGSIGALTGPPMVGALISAADWDAIPVVVTGFTLSFVILFILALKSHKATSLGKVT</sequence>
<evidence type="ECO:0000313" key="8">
    <source>
        <dbReference type="EMBL" id="RAK09484.1"/>
    </source>
</evidence>
<feature type="transmembrane region" description="Helical" evidence="6">
    <location>
        <begin position="75"/>
        <end position="98"/>
    </location>
</feature>
<feature type="transmembrane region" description="Helical" evidence="6">
    <location>
        <begin position="161"/>
        <end position="183"/>
    </location>
</feature>
<feature type="transmembrane region" description="Helical" evidence="6">
    <location>
        <begin position="243"/>
        <end position="264"/>
    </location>
</feature>
<dbReference type="GO" id="GO:0005886">
    <property type="term" value="C:plasma membrane"/>
    <property type="evidence" value="ECO:0007669"/>
    <property type="project" value="UniProtKB-SubCell"/>
</dbReference>
<evidence type="ECO:0000256" key="1">
    <source>
        <dbReference type="ARBA" id="ARBA00004651"/>
    </source>
</evidence>
<gene>
    <name evidence="8" type="ORF">ATI53_10663</name>
</gene>
<accession>A0A327XLU7</accession>
<organism evidence="8 9">
    <name type="scientific">Salipiger aestuarii</name>
    <dbReference type="NCBI Taxonomy" id="568098"/>
    <lineage>
        <taxon>Bacteria</taxon>
        <taxon>Pseudomonadati</taxon>
        <taxon>Pseudomonadota</taxon>
        <taxon>Alphaproteobacteria</taxon>
        <taxon>Rhodobacterales</taxon>
        <taxon>Roseobacteraceae</taxon>
        <taxon>Salipiger</taxon>
    </lineage>
</organism>
<feature type="transmembrane region" description="Helical" evidence="6">
    <location>
        <begin position="298"/>
        <end position="324"/>
    </location>
</feature>
<keyword evidence="5 6" id="KW-0472">Membrane</keyword>
<dbReference type="InterPro" id="IPR050189">
    <property type="entry name" value="MFS_Efflux_Transporters"/>
</dbReference>
<dbReference type="AlphaFoldDB" id="A0A327XLU7"/>
<feature type="transmembrane region" description="Helical" evidence="6">
    <location>
        <begin position="104"/>
        <end position="122"/>
    </location>
</feature>
<feature type="transmembrane region" description="Helical" evidence="6">
    <location>
        <begin position="363"/>
        <end position="383"/>
    </location>
</feature>
<dbReference type="EMBL" id="QLMG01000066">
    <property type="protein sequence ID" value="RAK09484.1"/>
    <property type="molecule type" value="Genomic_DNA"/>
</dbReference>
<evidence type="ECO:0000256" key="2">
    <source>
        <dbReference type="ARBA" id="ARBA00022475"/>
    </source>
</evidence>
<feature type="transmembrane region" description="Helical" evidence="6">
    <location>
        <begin position="207"/>
        <end position="231"/>
    </location>
</feature>
<dbReference type="InterPro" id="IPR011701">
    <property type="entry name" value="MFS"/>
</dbReference>
<dbReference type="RefSeq" id="WP_111551256.1">
    <property type="nucleotide sequence ID" value="NZ_LIQE01000074.1"/>
</dbReference>
<keyword evidence="3 6" id="KW-0812">Transmembrane</keyword>
<evidence type="ECO:0000256" key="3">
    <source>
        <dbReference type="ARBA" id="ARBA00022692"/>
    </source>
</evidence>
<feature type="domain" description="Major facilitator superfamily (MFS) profile" evidence="7">
    <location>
        <begin position="9"/>
        <end position="387"/>
    </location>
</feature>
<comment type="caution">
    <text evidence="8">The sequence shown here is derived from an EMBL/GenBank/DDBJ whole genome shotgun (WGS) entry which is preliminary data.</text>
</comment>
<dbReference type="PANTHER" id="PTHR43124">
    <property type="entry name" value="PURINE EFFLUX PUMP PBUE"/>
    <property type="match status" value="1"/>
</dbReference>
<dbReference type="InterPro" id="IPR020846">
    <property type="entry name" value="MFS_dom"/>
</dbReference>
<evidence type="ECO:0000313" key="9">
    <source>
        <dbReference type="Proteomes" id="UP000249165"/>
    </source>
</evidence>
<dbReference type="GO" id="GO:0022857">
    <property type="term" value="F:transmembrane transporter activity"/>
    <property type="evidence" value="ECO:0007669"/>
    <property type="project" value="InterPro"/>
</dbReference>
<keyword evidence="4 6" id="KW-1133">Transmembrane helix</keyword>
<dbReference type="PANTHER" id="PTHR43124:SF3">
    <property type="entry name" value="CHLORAMPHENICOL EFFLUX PUMP RV0191"/>
    <property type="match status" value="1"/>
</dbReference>
<evidence type="ECO:0000256" key="5">
    <source>
        <dbReference type="ARBA" id="ARBA00023136"/>
    </source>
</evidence>
<dbReference type="Gene3D" id="1.20.1250.20">
    <property type="entry name" value="MFS general substrate transporter like domains"/>
    <property type="match status" value="1"/>
</dbReference>
<keyword evidence="2" id="KW-1003">Cell membrane</keyword>
<comment type="subcellular location">
    <subcellularLocation>
        <location evidence="1">Cell membrane</location>
        <topology evidence="1">Multi-pass membrane protein</topology>
    </subcellularLocation>
</comment>
<feature type="transmembrane region" description="Helical" evidence="6">
    <location>
        <begin position="45"/>
        <end position="68"/>
    </location>
</feature>
<dbReference type="Proteomes" id="UP000249165">
    <property type="component" value="Unassembled WGS sequence"/>
</dbReference>
<feature type="transmembrane region" description="Helical" evidence="6">
    <location>
        <begin position="336"/>
        <end position="357"/>
    </location>
</feature>
<dbReference type="InterPro" id="IPR036259">
    <property type="entry name" value="MFS_trans_sf"/>
</dbReference>
<evidence type="ECO:0000259" key="7">
    <source>
        <dbReference type="PROSITE" id="PS50850"/>
    </source>
</evidence>
<dbReference type="PROSITE" id="PS50850">
    <property type="entry name" value="MFS"/>
    <property type="match status" value="1"/>
</dbReference>
<keyword evidence="9" id="KW-1185">Reference proteome</keyword>
<protein>
    <submittedName>
        <fullName evidence="8">Sugar phosphate permease</fullName>
    </submittedName>
</protein>
<proteinExistence type="predicted"/>
<name>A0A327XLU7_9RHOB</name>
<dbReference type="SUPFAM" id="SSF103473">
    <property type="entry name" value="MFS general substrate transporter"/>
    <property type="match status" value="1"/>
</dbReference>
<feature type="transmembrane region" description="Helical" evidence="6">
    <location>
        <begin position="134"/>
        <end position="155"/>
    </location>
</feature>
<feature type="transmembrane region" description="Helical" evidence="6">
    <location>
        <begin position="271"/>
        <end position="292"/>
    </location>
</feature>